<evidence type="ECO:0000313" key="1">
    <source>
        <dbReference type="EMBL" id="CAK9139697.1"/>
    </source>
</evidence>
<organism evidence="1 2">
    <name type="scientific">Ilex paraguariensis</name>
    <name type="common">yerba mate</name>
    <dbReference type="NCBI Taxonomy" id="185542"/>
    <lineage>
        <taxon>Eukaryota</taxon>
        <taxon>Viridiplantae</taxon>
        <taxon>Streptophyta</taxon>
        <taxon>Embryophyta</taxon>
        <taxon>Tracheophyta</taxon>
        <taxon>Spermatophyta</taxon>
        <taxon>Magnoliopsida</taxon>
        <taxon>eudicotyledons</taxon>
        <taxon>Gunneridae</taxon>
        <taxon>Pentapetalae</taxon>
        <taxon>asterids</taxon>
        <taxon>campanulids</taxon>
        <taxon>Aquifoliales</taxon>
        <taxon>Aquifoliaceae</taxon>
        <taxon>Ilex</taxon>
    </lineage>
</organism>
<sequence length="173" mass="17993">MEGSLVGSMWEATTREKKCKAKYDPKPMLGGACGEAGGNGRNRHALGVGGDVGGNSELGDAPISVGNGEGPYERRSLRSLARRGCPSLREPLGGANFRNELGNASLHDKSSGGARRLGEQLSGARRLLGMLGNGALDASNVDGEPRGEGDILGFTKWGERDVFSLGKVTLLAL</sequence>
<gene>
    <name evidence="1" type="ORF">ILEXP_LOCUS7097</name>
</gene>
<evidence type="ECO:0000313" key="2">
    <source>
        <dbReference type="Proteomes" id="UP001642360"/>
    </source>
</evidence>
<dbReference type="AlphaFoldDB" id="A0ABC8R6H4"/>
<dbReference type="Proteomes" id="UP001642360">
    <property type="component" value="Unassembled WGS sequence"/>
</dbReference>
<accession>A0ABC8R6H4</accession>
<name>A0ABC8R6H4_9AQUA</name>
<comment type="caution">
    <text evidence="1">The sequence shown here is derived from an EMBL/GenBank/DDBJ whole genome shotgun (WGS) entry which is preliminary data.</text>
</comment>
<reference evidence="1 2" key="1">
    <citation type="submission" date="2024-02" db="EMBL/GenBank/DDBJ databases">
        <authorList>
            <person name="Vignale AGUSTIN F."/>
            <person name="Sosa J E."/>
            <person name="Modenutti C."/>
        </authorList>
    </citation>
    <scope>NUCLEOTIDE SEQUENCE [LARGE SCALE GENOMIC DNA]</scope>
</reference>
<proteinExistence type="predicted"/>
<dbReference type="EMBL" id="CAUOFW020000981">
    <property type="protein sequence ID" value="CAK9139697.1"/>
    <property type="molecule type" value="Genomic_DNA"/>
</dbReference>
<keyword evidence="2" id="KW-1185">Reference proteome</keyword>
<protein>
    <submittedName>
        <fullName evidence="1">Uncharacterized protein</fullName>
    </submittedName>
</protein>